<evidence type="ECO:0000313" key="2">
    <source>
        <dbReference type="Proteomes" id="UP000270296"/>
    </source>
</evidence>
<dbReference type="EMBL" id="UZAM01017116">
    <property type="protein sequence ID" value="VDP46056.1"/>
    <property type="molecule type" value="Genomic_DNA"/>
</dbReference>
<dbReference type="AlphaFoldDB" id="A0A183J8H1"/>
<organism evidence="3">
    <name type="scientific">Soboliphyme baturini</name>
    <dbReference type="NCBI Taxonomy" id="241478"/>
    <lineage>
        <taxon>Eukaryota</taxon>
        <taxon>Metazoa</taxon>
        <taxon>Ecdysozoa</taxon>
        <taxon>Nematoda</taxon>
        <taxon>Enoplea</taxon>
        <taxon>Dorylaimia</taxon>
        <taxon>Dioctophymatida</taxon>
        <taxon>Dioctophymatoidea</taxon>
        <taxon>Soboliphymatidae</taxon>
        <taxon>Soboliphyme</taxon>
    </lineage>
</organism>
<protein>
    <submittedName>
        <fullName evidence="3">Y1_Tnp domain-containing protein</fullName>
    </submittedName>
</protein>
<evidence type="ECO:0000313" key="3">
    <source>
        <dbReference type="WBParaSite" id="SBAD_0001257401-mRNA-1"/>
    </source>
</evidence>
<dbReference type="Proteomes" id="UP000270296">
    <property type="component" value="Unassembled WGS sequence"/>
</dbReference>
<reference evidence="3" key="1">
    <citation type="submission" date="2016-06" db="UniProtKB">
        <authorList>
            <consortium name="WormBaseParasite"/>
        </authorList>
    </citation>
    <scope>IDENTIFICATION</scope>
</reference>
<proteinExistence type="predicted"/>
<sequence length="89" mass="10340">MVDRACNSAHRRVIVGDYHILVLSPAEPDRFIAYHNGERHEFRFFYTAMFGFPKRIFHYALIKEGCAIFQTTWPCRATKQRSCAEPSSA</sequence>
<reference evidence="1 2" key="2">
    <citation type="submission" date="2018-11" db="EMBL/GenBank/DDBJ databases">
        <authorList>
            <consortium name="Pathogen Informatics"/>
        </authorList>
    </citation>
    <scope>NUCLEOTIDE SEQUENCE [LARGE SCALE GENOMIC DNA]</scope>
</reference>
<evidence type="ECO:0000313" key="1">
    <source>
        <dbReference type="EMBL" id="VDP46056.1"/>
    </source>
</evidence>
<dbReference type="WBParaSite" id="SBAD_0001257401-mRNA-1">
    <property type="protein sequence ID" value="SBAD_0001257401-mRNA-1"/>
    <property type="gene ID" value="SBAD_0001257401"/>
</dbReference>
<accession>A0A183J8H1</accession>
<name>A0A183J8H1_9BILA</name>
<keyword evidence="2" id="KW-1185">Reference proteome</keyword>
<gene>
    <name evidence="1" type="ORF">SBAD_LOCUS12169</name>
</gene>